<gene>
    <name evidence="2" type="ORF">CRG98_039226</name>
</gene>
<dbReference type="AlphaFoldDB" id="A0A2I0I9M6"/>
<name>A0A2I0I9M6_PUNGR</name>
<keyword evidence="1" id="KW-0472">Membrane</keyword>
<comment type="caution">
    <text evidence="2">The sequence shown here is derived from an EMBL/GenBank/DDBJ whole genome shotgun (WGS) entry which is preliminary data.</text>
</comment>
<proteinExistence type="predicted"/>
<feature type="transmembrane region" description="Helical" evidence="1">
    <location>
        <begin position="6"/>
        <end position="26"/>
    </location>
</feature>
<keyword evidence="1" id="KW-1133">Transmembrane helix</keyword>
<reference evidence="2 3" key="1">
    <citation type="submission" date="2017-11" db="EMBL/GenBank/DDBJ databases">
        <title>De-novo sequencing of pomegranate (Punica granatum L.) genome.</title>
        <authorList>
            <person name="Akparov Z."/>
            <person name="Amiraslanov A."/>
            <person name="Hajiyeva S."/>
            <person name="Abbasov M."/>
            <person name="Kaur K."/>
            <person name="Hamwieh A."/>
            <person name="Solovyev V."/>
            <person name="Salamov A."/>
            <person name="Braich B."/>
            <person name="Kosarev P."/>
            <person name="Mahmoud A."/>
            <person name="Hajiyev E."/>
            <person name="Babayeva S."/>
            <person name="Izzatullayeva V."/>
            <person name="Mammadov A."/>
            <person name="Mammadov A."/>
            <person name="Sharifova S."/>
            <person name="Ojaghi J."/>
            <person name="Eynullazada K."/>
            <person name="Bayramov B."/>
            <person name="Abdulazimova A."/>
            <person name="Shahmuradov I."/>
        </authorList>
    </citation>
    <scope>NUCLEOTIDE SEQUENCE [LARGE SCALE GENOMIC DNA]</scope>
    <source>
        <strain evidence="3">cv. AG2017</strain>
        <tissue evidence="2">Leaf</tissue>
    </source>
</reference>
<keyword evidence="1" id="KW-0812">Transmembrane</keyword>
<dbReference type="EMBL" id="PGOL01003585">
    <property type="protein sequence ID" value="PKI40380.1"/>
    <property type="molecule type" value="Genomic_DNA"/>
</dbReference>
<evidence type="ECO:0000256" key="1">
    <source>
        <dbReference type="SAM" id="Phobius"/>
    </source>
</evidence>
<protein>
    <submittedName>
        <fullName evidence="2">Uncharacterized protein</fullName>
    </submittedName>
</protein>
<evidence type="ECO:0000313" key="2">
    <source>
        <dbReference type="EMBL" id="PKI40380.1"/>
    </source>
</evidence>
<organism evidence="2 3">
    <name type="scientific">Punica granatum</name>
    <name type="common">Pomegranate</name>
    <dbReference type="NCBI Taxonomy" id="22663"/>
    <lineage>
        <taxon>Eukaryota</taxon>
        <taxon>Viridiplantae</taxon>
        <taxon>Streptophyta</taxon>
        <taxon>Embryophyta</taxon>
        <taxon>Tracheophyta</taxon>
        <taxon>Spermatophyta</taxon>
        <taxon>Magnoliopsida</taxon>
        <taxon>eudicotyledons</taxon>
        <taxon>Gunneridae</taxon>
        <taxon>Pentapetalae</taxon>
        <taxon>rosids</taxon>
        <taxon>malvids</taxon>
        <taxon>Myrtales</taxon>
        <taxon>Lythraceae</taxon>
        <taxon>Punica</taxon>
    </lineage>
</organism>
<dbReference type="Proteomes" id="UP000233551">
    <property type="component" value="Unassembled WGS sequence"/>
</dbReference>
<evidence type="ECO:0000313" key="3">
    <source>
        <dbReference type="Proteomes" id="UP000233551"/>
    </source>
</evidence>
<accession>A0A2I0I9M6</accession>
<sequence>MAEFRSLVIRFLLIVNCLLIFHCLGASGKGQKTERRGRWKSLVTSTFLGSPWPNSFNDSMVPFAKTMIL</sequence>
<keyword evidence="3" id="KW-1185">Reference proteome</keyword>